<proteinExistence type="predicted"/>
<dbReference type="Gene3D" id="1.10.287.70">
    <property type="match status" value="2"/>
</dbReference>
<evidence type="ECO:0000256" key="11">
    <source>
        <dbReference type="ARBA" id="ARBA00023136"/>
    </source>
</evidence>
<keyword evidence="8" id="KW-0630">Potassium</keyword>
<keyword evidence="7" id="KW-0851">Voltage-gated channel</keyword>
<evidence type="ECO:0000256" key="3">
    <source>
        <dbReference type="ARBA" id="ARBA00022538"/>
    </source>
</evidence>
<dbReference type="PRINTS" id="PR01464">
    <property type="entry name" value="EAGCHANNEL"/>
</dbReference>
<evidence type="ECO:0000256" key="4">
    <source>
        <dbReference type="ARBA" id="ARBA00022553"/>
    </source>
</evidence>
<dbReference type="InterPro" id="IPR050818">
    <property type="entry name" value="KCNH_animal-type"/>
</dbReference>
<dbReference type="PRINTS" id="PR01463">
    <property type="entry name" value="EAGCHANLFMLY"/>
</dbReference>
<evidence type="ECO:0000256" key="2">
    <source>
        <dbReference type="ARBA" id="ARBA00022448"/>
    </source>
</evidence>
<dbReference type="FunFam" id="3.30.450.20:FF:000001">
    <property type="entry name" value="Potassium voltage-gated channel subfamily H member 7"/>
    <property type="match status" value="1"/>
</dbReference>
<dbReference type="PANTHER" id="PTHR10217">
    <property type="entry name" value="VOLTAGE AND LIGAND GATED POTASSIUM CHANNEL"/>
    <property type="match status" value="1"/>
</dbReference>
<protein>
    <submittedName>
        <fullName evidence="20">Potassium voltage-gated channel sub H member 5</fullName>
    </submittedName>
</protein>
<evidence type="ECO:0000256" key="17">
    <source>
        <dbReference type="SAM" id="Phobius"/>
    </source>
</evidence>
<dbReference type="SUPFAM" id="SSF55785">
    <property type="entry name" value="PYP-like sensor domain (PAS domain)"/>
    <property type="match status" value="1"/>
</dbReference>
<feature type="region of interest" description="Disordered" evidence="16">
    <location>
        <begin position="1066"/>
        <end position="1095"/>
    </location>
</feature>
<keyword evidence="3" id="KW-0633">Potassium transport</keyword>
<evidence type="ECO:0000256" key="6">
    <source>
        <dbReference type="ARBA" id="ARBA00022826"/>
    </source>
</evidence>
<keyword evidence="12" id="KW-0325">Glycoprotein</keyword>
<dbReference type="InterPro" id="IPR000595">
    <property type="entry name" value="cNMP-bd_dom"/>
</dbReference>
<dbReference type="InterPro" id="IPR035965">
    <property type="entry name" value="PAS-like_dom_sf"/>
</dbReference>
<reference evidence="20" key="2">
    <citation type="journal article" date="2019" name="Gigascience">
        <title>High-quality Schistosoma haematobium genome achieved by single-molecule and long-range sequencing.</title>
        <authorList>
            <person name="Stroehlein A.J."/>
            <person name="Korhonen P.K."/>
            <person name="Chong T.M."/>
            <person name="Lim Y.L."/>
            <person name="Chan K.G."/>
            <person name="Webster B."/>
            <person name="Rollinson D."/>
            <person name="Brindley P.J."/>
            <person name="Gasser R.B."/>
            <person name="Young N.D."/>
        </authorList>
    </citation>
    <scope>NUCLEOTIDE SEQUENCE</scope>
</reference>
<dbReference type="Gene3D" id="1.10.1200.260">
    <property type="match status" value="1"/>
</dbReference>
<evidence type="ECO:0000256" key="15">
    <source>
        <dbReference type="SAM" id="Coils"/>
    </source>
</evidence>
<dbReference type="Gene3D" id="3.30.450.20">
    <property type="entry name" value="PAS domain"/>
    <property type="match status" value="1"/>
</dbReference>
<dbReference type="PROSITE" id="PS50113">
    <property type="entry name" value="PAC"/>
    <property type="match status" value="1"/>
</dbReference>
<dbReference type="RefSeq" id="XP_051067965.1">
    <property type="nucleotide sequence ID" value="XM_051214781.1"/>
</dbReference>
<dbReference type="PROSITE" id="PS50042">
    <property type="entry name" value="CNMP_BINDING_3"/>
    <property type="match status" value="1"/>
</dbReference>
<dbReference type="CDD" id="cd00038">
    <property type="entry name" value="CAP_ED"/>
    <property type="match status" value="1"/>
</dbReference>
<dbReference type="Gene3D" id="2.60.120.10">
    <property type="entry name" value="Jelly Rolls"/>
    <property type="match status" value="1"/>
</dbReference>
<evidence type="ECO:0000259" key="18">
    <source>
        <dbReference type="PROSITE" id="PS50042"/>
    </source>
</evidence>
<keyword evidence="13" id="KW-0407">Ion channel</keyword>
<dbReference type="GO" id="GO:0042391">
    <property type="term" value="P:regulation of membrane potential"/>
    <property type="evidence" value="ECO:0007669"/>
    <property type="project" value="TreeGrafter"/>
</dbReference>
<feature type="domain" description="Cyclic nucleotide-binding" evidence="18">
    <location>
        <begin position="856"/>
        <end position="956"/>
    </location>
</feature>
<dbReference type="SUPFAM" id="SSF51206">
    <property type="entry name" value="cAMP-binding domain-like"/>
    <property type="match status" value="1"/>
</dbReference>
<feature type="transmembrane region" description="Helical" evidence="17">
    <location>
        <begin position="722"/>
        <end position="747"/>
    </location>
</feature>
<sequence length="1331" mass="150191">MFTTRRGLLAPQNTFLDTIIRKCDGQNSCFLLANARILDFPIVYVSNGFTNLTEFGRIEVMQKPGLCPFLHGPQTDKSIITTLENAFKEQKSEHVEVILYKKNLTPLCILVEIIPIRNDEDLVVLFLITFRDLTAFRQPLKEESAQTSALGAFAAGSDAGSSWGKFARLVFAMVRQKAEDSITGNPEQIDSPQLNIENETIQCVQSKSTEKQQHQQFFGSDKNVNNTNEFTNNNNNNNNNNSNSNTNDEIELIIPLTQRSQRKSTKSCHHFSTSDNINNLPSNIISSSYVKSLNKLETGELNLYNLEIKSKKHKYNIFKKRINKQSNNTILNTKKLGNIKGTNINGDVDDLFSNQWSAPESVPRYRPEPPCPPKHVLLHYSVFRIVWDWTILLLTGYTAIIVPLRVAVIPRPAWIPSSESLTVRTNNQKEWIHPTTLELLTIMDAIIDIIFGVDIVLNFHTSFVGAGGEVVADPPVIRMNYLSGWFTLDLLACLPYEILKYCWPVDNTEVYYLMDALRIIRLLRIGRAARRIDQYLEYVSTLLLLMILCFFLLAHWFACAWYAVGIFDIENKIYYGWIPRIYNDSLKPQNWEEFTLYDNSLTISMLNLNKTQLLSQHITNVHNSLMNFALINTNSQSIPSTPRTSSSSATTSLSSSMKSKNQFYQSINITNCSINKICVNKTLQNDTLITINLDQQEYKQNNNIYHHISTLNLPLQNSREKWTAYITALYFSLSLLTTIGFGNVAAFTESEKLLSICCMLIGALVYATIFGNVTTIVQQMYATRTRYNEMMKGVKDFLKIHEVPRELGERVIDYITSSWSVTKGIDTVKVLNYCPKDMQADISVHLNRCVFNSHAAFRLASDGCRRSLAVNFQTLHTAPGDLICHQGESVDQLCFIASGTLEVLQDDEVIAILGKGDVFGDPLWKNTVSVPAAASVRALTYCTLHTIRLDRLRVVLNFYHAFANSFTRNLELTYNLCNRVIFRKLSDVRREMELSMRRNKEPPLSSLPANHPVRKLISRFRRSSQVGDLSSRQYLGTIVSYNTSLDGSEFENSSISDVLVNSTAEKPGSVCKSPLPSNDTHIYQSNDPKITTPISSPVKITPKNSVDSQLQSEPPVVVTANSLKGQNPARKWARLISKATQPPLHNLNEEANEDSNRLPPTEVKNLSKIQLPTKSLDDQNFTSTPVTTVVPLTTDPNPIIVSTQTLISYTTSINTITTMSAMNSTNLTPNIPCHDLHRIELNIEKCFDNFHIKLSQQINEVVKRLDNLEGQIVELRNTFPNPINTSITEPKIDHLQSNTAISTTTNNNNSNNNVNNNDSTANNHFPKICIK</sequence>
<dbReference type="InterPro" id="IPR000700">
    <property type="entry name" value="PAS-assoc_C"/>
</dbReference>
<dbReference type="KEGG" id="shx:MS3_00006615"/>
<dbReference type="FunFam" id="1.10.1200.260:FF:000003">
    <property type="entry name" value="Potassium voltage-gated channel subfamily H member 1"/>
    <property type="match status" value="1"/>
</dbReference>
<feature type="transmembrane region" description="Helical" evidence="17">
    <location>
        <begin position="753"/>
        <end position="777"/>
    </location>
</feature>
<keyword evidence="21" id="KW-1185">Reference proteome</keyword>
<evidence type="ECO:0000313" key="20">
    <source>
        <dbReference type="EMBL" id="KAH9585300.1"/>
    </source>
</evidence>
<organism evidence="20 21">
    <name type="scientific">Schistosoma haematobium</name>
    <name type="common">Blood fluke</name>
    <dbReference type="NCBI Taxonomy" id="6185"/>
    <lineage>
        <taxon>Eukaryota</taxon>
        <taxon>Metazoa</taxon>
        <taxon>Spiralia</taxon>
        <taxon>Lophotrochozoa</taxon>
        <taxon>Platyhelminthes</taxon>
        <taxon>Trematoda</taxon>
        <taxon>Digenea</taxon>
        <taxon>Strigeidida</taxon>
        <taxon>Schistosomatoidea</taxon>
        <taxon>Schistosomatidae</taxon>
        <taxon>Schistosoma</taxon>
    </lineage>
</organism>
<evidence type="ECO:0000256" key="1">
    <source>
        <dbReference type="ARBA" id="ARBA00004141"/>
    </source>
</evidence>
<dbReference type="EMBL" id="AMPZ03000004">
    <property type="protein sequence ID" value="KAH9585300.1"/>
    <property type="molecule type" value="Genomic_DNA"/>
</dbReference>
<evidence type="ECO:0000256" key="14">
    <source>
        <dbReference type="ARBA" id="ARBA00034430"/>
    </source>
</evidence>
<feature type="region of interest" description="Disordered" evidence="16">
    <location>
        <begin position="220"/>
        <end position="247"/>
    </location>
</feature>
<dbReference type="InterPro" id="IPR005821">
    <property type="entry name" value="Ion_trans_dom"/>
</dbReference>
<dbReference type="InterPro" id="IPR003938">
    <property type="entry name" value="K_chnl_volt-dep_EAG/ELK/ERG"/>
</dbReference>
<dbReference type="GO" id="GO:0005249">
    <property type="term" value="F:voltage-gated potassium channel activity"/>
    <property type="evidence" value="ECO:0007669"/>
    <property type="project" value="InterPro"/>
</dbReference>
<evidence type="ECO:0000256" key="13">
    <source>
        <dbReference type="ARBA" id="ARBA00023303"/>
    </source>
</evidence>
<dbReference type="CTD" id="27133"/>
<keyword evidence="4" id="KW-0597">Phosphoprotein</keyword>
<keyword evidence="10" id="KW-0406">Ion transport</keyword>
<evidence type="ECO:0000256" key="9">
    <source>
        <dbReference type="ARBA" id="ARBA00022989"/>
    </source>
</evidence>
<evidence type="ECO:0000256" key="10">
    <source>
        <dbReference type="ARBA" id="ARBA00023065"/>
    </source>
</evidence>
<feature type="coiled-coil region" evidence="15">
    <location>
        <begin position="1251"/>
        <end position="1278"/>
    </location>
</feature>
<keyword evidence="2" id="KW-0813">Transport</keyword>
<keyword evidence="15" id="KW-0175">Coiled coil</keyword>
<dbReference type="InterPro" id="IPR014710">
    <property type="entry name" value="RmlC-like_jellyroll"/>
</dbReference>
<evidence type="ECO:0000256" key="16">
    <source>
        <dbReference type="SAM" id="MobiDB-lite"/>
    </source>
</evidence>
<dbReference type="GeneID" id="24588528"/>
<evidence type="ECO:0000256" key="8">
    <source>
        <dbReference type="ARBA" id="ARBA00022958"/>
    </source>
</evidence>
<keyword evidence="5 17" id="KW-0812">Transmembrane</keyword>
<dbReference type="Pfam" id="PF13426">
    <property type="entry name" value="PAS_9"/>
    <property type="match status" value="1"/>
</dbReference>
<evidence type="ECO:0000256" key="7">
    <source>
        <dbReference type="ARBA" id="ARBA00022882"/>
    </source>
</evidence>
<dbReference type="Pfam" id="PF00520">
    <property type="entry name" value="Ion_trans"/>
    <property type="match status" value="1"/>
</dbReference>
<feature type="compositionally biased region" description="Low complexity" evidence="16">
    <location>
        <begin position="223"/>
        <end position="247"/>
    </location>
</feature>
<keyword evidence="11 17" id="KW-0472">Membrane</keyword>
<keyword evidence="9 17" id="KW-1133">Transmembrane helix</keyword>
<feature type="transmembrane region" description="Helical" evidence="17">
    <location>
        <begin position="538"/>
        <end position="564"/>
    </location>
</feature>
<reference evidence="20" key="4">
    <citation type="journal article" date="2022" name="PLoS Pathog.">
        <title>Chromosome-level genome of Schistosoma haematobium underpins genome-wide explorations of molecular variation.</title>
        <authorList>
            <person name="Stroehlein A.J."/>
            <person name="Korhonen P.K."/>
            <person name="Lee V.V."/>
            <person name="Ralph S.A."/>
            <person name="Mentink-Kane M."/>
            <person name="You H."/>
            <person name="McManus D.P."/>
            <person name="Tchuente L.T."/>
            <person name="Stothard J.R."/>
            <person name="Kaur P."/>
            <person name="Dudchenko O."/>
            <person name="Aiden E.L."/>
            <person name="Yang B."/>
            <person name="Yang H."/>
            <person name="Emery A.M."/>
            <person name="Webster B.L."/>
            <person name="Brindley P.J."/>
            <person name="Rollinson D."/>
            <person name="Chang B.C.H."/>
            <person name="Gasser R.B."/>
            <person name="Young N.D."/>
        </authorList>
    </citation>
    <scope>NUCLEOTIDE SEQUENCE</scope>
</reference>
<name>A0A922IRA6_SCHHA</name>
<dbReference type="InterPro" id="IPR000014">
    <property type="entry name" value="PAS"/>
</dbReference>
<accession>A0A922IRA6</accession>
<dbReference type="Proteomes" id="UP000471633">
    <property type="component" value="Unassembled WGS sequence"/>
</dbReference>
<dbReference type="Pfam" id="PF00027">
    <property type="entry name" value="cNMP_binding"/>
    <property type="match status" value="1"/>
</dbReference>
<evidence type="ECO:0000259" key="19">
    <source>
        <dbReference type="PROSITE" id="PS50113"/>
    </source>
</evidence>
<comment type="subcellular location">
    <subcellularLocation>
        <location evidence="1">Membrane</location>
        <topology evidence="1">Multi-pass membrane protein</topology>
    </subcellularLocation>
</comment>
<evidence type="ECO:0000313" key="21">
    <source>
        <dbReference type="Proteomes" id="UP000471633"/>
    </source>
</evidence>
<dbReference type="SUPFAM" id="SSF81324">
    <property type="entry name" value="Voltage-gated potassium channels"/>
    <property type="match status" value="1"/>
</dbReference>
<keyword evidence="6" id="KW-0631">Potassium channel</keyword>
<dbReference type="InterPro" id="IPR003949">
    <property type="entry name" value="K_chnl_volt-dep_EAG"/>
</dbReference>
<feature type="domain" description="PAC" evidence="19">
    <location>
        <begin position="93"/>
        <end position="145"/>
    </location>
</feature>
<dbReference type="FunFam" id="2.60.120.10:FF:000222">
    <property type="entry name" value="Predicted protein"/>
    <property type="match status" value="1"/>
</dbReference>
<evidence type="ECO:0000256" key="12">
    <source>
        <dbReference type="ARBA" id="ARBA00023180"/>
    </source>
</evidence>
<dbReference type="GO" id="GO:0008076">
    <property type="term" value="C:voltage-gated potassium channel complex"/>
    <property type="evidence" value="ECO:0007669"/>
    <property type="project" value="TreeGrafter"/>
</dbReference>
<reference evidence="20" key="3">
    <citation type="submission" date="2021-06" db="EMBL/GenBank/DDBJ databases">
        <title>Chromosome-level genome assembly for S. haematobium.</title>
        <authorList>
            <person name="Stroehlein A.J."/>
        </authorList>
    </citation>
    <scope>NUCLEOTIDE SEQUENCE</scope>
</reference>
<dbReference type="SMART" id="SM00100">
    <property type="entry name" value="cNMP"/>
    <property type="match status" value="1"/>
</dbReference>
<comment type="catalytic activity">
    <reaction evidence="14">
        <text>K(+)(in) = K(+)(out)</text>
        <dbReference type="Rhea" id="RHEA:29463"/>
        <dbReference type="ChEBI" id="CHEBI:29103"/>
    </reaction>
</comment>
<reference evidence="20" key="1">
    <citation type="journal article" date="2012" name="Nat. Genet.">
        <title>Whole-genome sequence of Schistosoma haematobium.</title>
        <authorList>
            <person name="Young N.D."/>
            <person name="Jex A.R."/>
            <person name="Li B."/>
            <person name="Liu S."/>
            <person name="Yang L."/>
            <person name="Xiong Z."/>
            <person name="Li Y."/>
            <person name="Cantacessi C."/>
            <person name="Hall R.S."/>
            <person name="Xu X."/>
            <person name="Chen F."/>
            <person name="Wu X."/>
            <person name="Zerlotini A."/>
            <person name="Oliveira G."/>
            <person name="Hofmann A."/>
            <person name="Zhang G."/>
            <person name="Fang X."/>
            <person name="Kang Y."/>
            <person name="Campbell B.E."/>
            <person name="Loukas A."/>
            <person name="Ranganathan S."/>
            <person name="Rollinson D."/>
            <person name="Rinaldi G."/>
            <person name="Brindley P.J."/>
            <person name="Yang H."/>
            <person name="Wang J."/>
            <person name="Wang J."/>
            <person name="Gasser R.B."/>
        </authorList>
    </citation>
    <scope>NUCLEOTIDE SEQUENCE</scope>
</reference>
<comment type="caution">
    <text evidence="20">The sequence shown here is derived from an EMBL/GenBank/DDBJ whole genome shotgun (WGS) entry which is preliminary data.</text>
</comment>
<dbReference type="InterPro" id="IPR018490">
    <property type="entry name" value="cNMP-bd_dom_sf"/>
</dbReference>
<evidence type="ECO:0000256" key="5">
    <source>
        <dbReference type="ARBA" id="ARBA00022692"/>
    </source>
</evidence>
<gene>
    <name evidence="20" type="primary">KCNH5</name>
    <name evidence="20" type="ORF">MS3_00006615</name>
</gene>
<dbReference type="PANTHER" id="PTHR10217:SF435">
    <property type="entry name" value="POTASSIUM VOLTAGE-GATED CHANNEL PROTEIN EAG"/>
    <property type="match status" value="1"/>
</dbReference>
<feature type="compositionally biased region" description="Polar residues" evidence="16">
    <location>
        <begin position="1075"/>
        <end position="1095"/>
    </location>
</feature>